<dbReference type="Gene3D" id="3.40.50.150">
    <property type="entry name" value="Vaccinia Virus protein VP39"/>
    <property type="match status" value="1"/>
</dbReference>
<name>A0AAE0F562_9CHLO</name>
<keyword evidence="2" id="KW-1185">Reference proteome</keyword>
<dbReference type="AlphaFoldDB" id="A0AAE0F562"/>
<accession>A0AAE0F562</accession>
<proteinExistence type="predicted"/>
<gene>
    <name evidence="1" type="ORF">CYMTET_38747</name>
</gene>
<evidence type="ECO:0000313" key="2">
    <source>
        <dbReference type="Proteomes" id="UP001190700"/>
    </source>
</evidence>
<evidence type="ECO:0000313" key="1">
    <source>
        <dbReference type="EMBL" id="KAK3251934.1"/>
    </source>
</evidence>
<dbReference type="EMBL" id="LGRX02025733">
    <property type="protein sequence ID" value="KAK3251934.1"/>
    <property type="molecule type" value="Genomic_DNA"/>
</dbReference>
<dbReference type="PANTHER" id="PTHR14614">
    <property type="entry name" value="HEPATOCELLULAR CARCINOMA-ASSOCIATED ANTIGEN"/>
    <property type="match status" value="1"/>
</dbReference>
<protein>
    <submittedName>
        <fullName evidence="1">Uncharacterized protein</fullName>
    </submittedName>
</protein>
<reference evidence="1 2" key="1">
    <citation type="journal article" date="2015" name="Genome Biol. Evol.">
        <title>Comparative Genomics of a Bacterivorous Green Alga Reveals Evolutionary Causalities and Consequences of Phago-Mixotrophic Mode of Nutrition.</title>
        <authorList>
            <person name="Burns J.A."/>
            <person name="Paasch A."/>
            <person name="Narechania A."/>
            <person name="Kim E."/>
        </authorList>
    </citation>
    <scope>NUCLEOTIDE SEQUENCE [LARGE SCALE GENOMIC DNA]</scope>
    <source>
        <strain evidence="1 2">PLY_AMNH</strain>
    </source>
</reference>
<dbReference type="InterPro" id="IPR019410">
    <property type="entry name" value="Methyltransf_16"/>
</dbReference>
<dbReference type="Pfam" id="PF10294">
    <property type="entry name" value="Methyltransf_16"/>
    <property type="match status" value="1"/>
</dbReference>
<dbReference type="InterPro" id="IPR029063">
    <property type="entry name" value="SAM-dependent_MTases_sf"/>
</dbReference>
<comment type="caution">
    <text evidence="1">The sequence shown here is derived from an EMBL/GenBank/DDBJ whole genome shotgun (WGS) entry which is preliminary data.</text>
</comment>
<dbReference type="PANTHER" id="PTHR14614:SF123">
    <property type="entry name" value="OS04G0645500 PROTEIN"/>
    <property type="match status" value="1"/>
</dbReference>
<sequence length="259" mass="28833">MLQGSSESFTVVLRVYTGLPEDDMPRTFVTEEDREMYMCEVAMKQQYLARKAEAAEDLPGFERRRFTLESSSEDCGPPLVLNFRENAHLGVGRVWRCASSLAKWVHWHGEELFWGKRVVELGAGCGLPGFVSSLFAKEVILTERASELDNLRAILQDNSLKLQGIGASVRVEELDWQQLGVGSLVDAADVALASEVIYSEGAASHFARTLRGCLKSGGVCHLMQDIKRNGFGDLKHYLEVLLRVPENPRKCRPSSATLE</sequence>
<organism evidence="1 2">
    <name type="scientific">Cymbomonas tetramitiformis</name>
    <dbReference type="NCBI Taxonomy" id="36881"/>
    <lineage>
        <taxon>Eukaryota</taxon>
        <taxon>Viridiplantae</taxon>
        <taxon>Chlorophyta</taxon>
        <taxon>Pyramimonadophyceae</taxon>
        <taxon>Pyramimonadales</taxon>
        <taxon>Pyramimonadaceae</taxon>
        <taxon>Cymbomonas</taxon>
    </lineage>
</organism>
<dbReference type="Proteomes" id="UP001190700">
    <property type="component" value="Unassembled WGS sequence"/>
</dbReference>
<dbReference type="SUPFAM" id="SSF53335">
    <property type="entry name" value="S-adenosyl-L-methionine-dependent methyltransferases"/>
    <property type="match status" value="1"/>
</dbReference>